<reference evidence="3 4" key="1">
    <citation type="submission" date="2018-02" db="EMBL/GenBank/DDBJ databases">
        <title>Insights into the biology of acidophilic members of the Acidiferrobacteraceae family derived from comparative genomic analyses.</title>
        <authorList>
            <person name="Issotta F."/>
            <person name="Thyssen C."/>
            <person name="Mena C."/>
            <person name="Moya A."/>
            <person name="Bellenberg S."/>
            <person name="Sproer C."/>
            <person name="Covarrubias P.C."/>
            <person name="Sand W."/>
            <person name="Quatrini R."/>
            <person name="Vera M."/>
        </authorList>
    </citation>
    <scope>NUCLEOTIDE SEQUENCE [LARGE SCALE GENOMIC DNA]</scope>
    <source>
        <strain evidence="4">m-1</strain>
    </source>
</reference>
<dbReference type="OrthoDB" id="9784220at2"/>
<accession>A0A368HJ37</accession>
<dbReference type="Gene3D" id="3.20.20.370">
    <property type="entry name" value="Glycoside hydrolase/deacetylase"/>
    <property type="match status" value="1"/>
</dbReference>
<evidence type="ECO:0000313" key="3">
    <source>
        <dbReference type="EMBL" id="RCN59386.1"/>
    </source>
</evidence>
<evidence type="ECO:0000313" key="4">
    <source>
        <dbReference type="Proteomes" id="UP000253250"/>
    </source>
</evidence>
<proteinExistence type="predicted"/>
<feature type="region of interest" description="Disordered" evidence="1">
    <location>
        <begin position="280"/>
        <end position="302"/>
    </location>
</feature>
<feature type="domain" description="NodB homology" evidence="2">
    <location>
        <begin position="85"/>
        <end position="271"/>
    </location>
</feature>
<name>A0A368HJ37_9GAMM</name>
<dbReference type="PROSITE" id="PS51677">
    <property type="entry name" value="NODB"/>
    <property type="match status" value="1"/>
</dbReference>
<evidence type="ECO:0000256" key="1">
    <source>
        <dbReference type="SAM" id="MobiDB-lite"/>
    </source>
</evidence>
<organism evidence="3 4">
    <name type="scientific">Acidiferrobacter thiooxydans</name>
    <dbReference type="NCBI Taxonomy" id="163359"/>
    <lineage>
        <taxon>Bacteria</taxon>
        <taxon>Pseudomonadati</taxon>
        <taxon>Pseudomonadota</taxon>
        <taxon>Gammaproteobacteria</taxon>
        <taxon>Acidiferrobacterales</taxon>
        <taxon>Acidiferrobacteraceae</taxon>
        <taxon>Acidiferrobacter</taxon>
    </lineage>
</organism>
<dbReference type="InterPro" id="IPR050248">
    <property type="entry name" value="Polysacc_deacetylase_ArnD"/>
</dbReference>
<dbReference type="EMBL" id="PSYR01000001">
    <property type="protein sequence ID" value="RCN59386.1"/>
    <property type="molecule type" value="Genomic_DNA"/>
</dbReference>
<dbReference type="RefSeq" id="WP_114282730.1">
    <property type="nucleotide sequence ID" value="NZ_CP080624.1"/>
</dbReference>
<dbReference type="GO" id="GO:0005975">
    <property type="term" value="P:carbohydrate metabolic process"/>
    <property type="evidence" value="ECO:0007669"/>
    <property type="project" value="InterPro"/>
</dbReference>
<dbReference type="InterPro" id="IPR002509">
    <property type="entry name" value="NODB_dom"/>
</dbReference>
<dbReference type="InterPro" id="IPR011330">
    <property type="entry name" value="Glyco_hydro/deAcase_b/a-brl"/>
</dbReference>
<dbReference type="CDD" id="cd10917">
    <property type="entry name" value="CE4_NodB_like_6s_7s"/>
    <property type="match status" value="1"/>
</dbReference>
<feature type="compositionally biased region" description="Basic and acidic residues" evidence="1">
    <location>
        <begin position="280"/>
        <end position="291"/>
    </location>
</feature>
<dbReference type="PANTHER" id="PTHR10587:SF137">
    <property type="entry name" value="4-DEOXY-4-FORMAMIDO-L-ARABINOSE-PHOSPHOUNDECAPRENOL DEFORMYLASE ARND-RELATED"/>
    <property type="match status" value="1"/>
</dbReference>
<dbReference type="Proteomes" id="UP000253250">
    <property type="component" value="Unassembled WGS sequence"/>
</dbReference>
<protein>
    <submittedName>
        <fullName evidence="3">Polysaccharide deacetylase family protein</fullName>
    </submittedName>
</protein>
<keyword evidence="4" id="KW-1185">Reference proteome</keyword>
<sequence>MALPPPPGPVAARGPVMARLDARHVFQAVNALDGLLAAGAAWHAVAAIPAVAAIAATQAALTASCLCPRCSFLGPVITRVATAEPQVALTFDDGPDETLTPRILTLLAQYDARASFFCIGRRARQAPHLIRAAVGAGHSIENHSWDHSPRFALFGSRRLAREIDDTQDLLADVSGRAPSCFRAPLGFRNPWLAPLLAERALHYAAWSHRAFDTQDPAPARIARRLSRGLMPGAVLLLHDGRNARDYAGRPVLETVLPGLLRGLQARGLRAVDLPTLLARHDRARPPQDTPERGPIPAPRVFR</sequence>
<feature type="compositionally biased region" description="Pro residues" evidence="1">
    <location>
        <begin position="293"/>
        <end position="302"/>
    </location>
</feature>
<dbReference type="PANTHER" id="PTHR10587">
    <property type="entry name" value="GLYCOSYL TRANSFERASE-RELATED"/>
    <property type="match status" value="1"/>
</dbReference>
<dbReference type="Pfam" id="PF01522">
    <property type="entry name" value="Polysacc_deac_1"/>
    <property type="match status" value="1"/>
</dbReference>
<gene>
    <name evidence="3" type="ORF">C4900_06740</name>
</gene>
<dbReference type="AlphaFoldDB" id="A0A368HJ37"/>
<evidence type="ECO:0000259" key="2">
    <source>
        <dbReference type="PROSITE" id="PS51677"/>
    </source>
</evidence>
<dbReference type="GO" id="GO:0016810">
    <property type="term" value="F:hydrolase activity, acting on carbon-nitrogen (but not peptide) bonds"/>
    <property type="evidence" value="ECO:0007669"/>
    <property type="project" value="InterPro"/>
</dbReference>
<comment type="caution">
    <text evidence="3">The sequence shown here is derived from an EMBL/GenBank/DDBJ whole genome shotgun (WGS) entry which is preliminary data.</text>
</comment>
<dbReference type="SUPFAM" id="SSF88713">
    <property type="entry name" value="Glycoside hydrolase/deacetylase"/>
    <property type="match status" value="1"/>
</dbReference>